<dbReference type="Pfam" id="PF14111">
    <property type="entry name" value="DUF4283"/>
    <property type="match status" value="1"/>
</dbReference>
<dbReference type="Proteomes" id="UP000828251">
    <property type="component" value="Unassembled WGS sequence"/>
</dbReference>
<dbReference type="AlphaFoldDB" id="A0A9D4AFI8"/>
<evidence type="ECO:0000259" key="1">
    <source>
        <dbReference type="Pfam" id="PF14111"/>
    </source>
</evidence>
<dbReference type="EMBL" id="JAIQCV010000003">
    <property type="protein sequence ID" value="KAH1113985.1"/>
    <property type="molecule type" value="Genomic_DNA"/>
</dbReference>
<gene>
    <name evidence="2" type="ORF">J1N35_007363</name>
</gene>
<protein>
    <recommendedName>
        <fullName evidence="1">DUF4283 domain-containing protein</fullName>
    </recommendedName>
</protein>
<dbReference type="InterPro" id="IPR025558">
    <property type="entry name" value="DUF4283"/>
</dbReference>
<accession>A0A9D4AFI8</accession>
<name>A0A9D4AFI8_9ROSI</name>
<proteinExistence type="predicted"/>
<comment type="caution">
    <text evidence="2">The sequence shown here is derived from an EMBL/GenBank/DDBJ whole genome shotgun (WGS) entry which is preliminary data.</text>
</comment>
<evidence type="ECO:0000313" key="3">
    <source>
        <dbReference type="Proteomes" id="UP000828251"/>
    </source>
</evidence>
<sequence length="170" mass="20410">MEEELANLNIYKIEDIPVRSVEEEVGFDEDYNLCLVGQLLTESVVHFPSLRNTLVDLWHPFGAISITDIGEKRVMFRFSYMIDLKWVMDGMPWFFNRHLIIFHKMEKGEDPMSWRGFLPIRLTLGDQVLEFEWDVSLRVLRRRMMQTTSPWLQDDSREEIRKRREDGKRL</sequence>
<evidence type="ECO:0000313" key="2">
    <source>
        <dbReference type="EMBL" id="KAH1113985.1"/>
    </source>
</evidence>
<organism evidence="2 3">
    <name type="scientific">Gossypium stocksii</name>
    <dbReference type="NCBI Taxonomy" id="47602"/>
    <lineage>
        <taxon>Eukaryota</taxon>
        <taxon>Viridiplantae</taxon>
        <taxon>Streptophyta</taxon>
        <taxon>Embryophyta</taxon>
        <taxon>Tracheophyta</taxon>
        <taxon>Spermatophyta</taxon>
        <taxon>Magnoliopsida</taxon>
        <taxon>eudicotyledons</taxon>
        <taxon>Gunneridae</taxon>
        <taxon>Pentapetalae</taxon>
        <taxon>rosids</taxon>
        <taxon>malvids</taxon>
        <taxon>Malvales</taxon>
        <taxon>Malvaceae</taxon>
        <taxon>Malvoideae</taxon>
        <taxon>Gossypium</taxon>
    </lineage>
</organism>
<feature type="domain" description="DUF4283" evidence="1">
    <location>
        <begin position="29"/>
        <end position="112"/>
    </location>
</feature>
<dbReference type="OrthoDB" id="10318401at2759"/>
<keyword evidence="3" id="KW-1185">Reference proteome</keyword>
<reference evidence="2 3" key="1">
    <citation type="journal article" date="2021" name="Plant Biotechnol. J.">
        <title>Multi-omics assisted identification of the key and species-specific regulatory components of drought-tolerant mechanisms in Gossypium stocksii.</title>
        <authorList>
            <person name="Yu D."/>
            <person name="Ke L."/>
            <person name="Zhang D."/>
            <person name="Wu Y."/>
            <person name="Sun Y."/>
            <person name="Mei J."/>
            <person name="Sun J."/>
            <person name="Sun Y."/>
        </authorList>
    </citation>
    <scope>NUCLEOTIDE SEQUENCE [LARGE SCALE GENOMIC DNA]</scope>
    <source>
        <strain evidence="3">cv. E1</strain>
        <tissue evidence="2">Leaf</tissue>
    </source>
</reference>